<protein>
    <recommendedName>
        <fullName evidence="3">NHL repeat protein</fullName>
    </recommendedName>
</protein>
<evidence type="ECO:0000313" key="1">
    <source>
        <dbReference type="EMBL" id="GAA0716417.1"/>
    </source>
</evidence>
<evidence type="ECO:0008006" key="3">
    <source>
        <dbReference type="Google" id="ProtNLM"/>
    </source>
</evidence>
<proteinExistence type="predicted"/>
<name>A0ABN1IKT2_9CLOT</name>
<sequence length="220" mass="25674">MKLISKYGWSIVPEDNSFLYYDMNNGGEQIGYFKCLFDNIVNIDEDTYSRCKYGVGYKNILKYFKNDVVGPSSVKLEDGSIIVTEYIDSYIHKFDRNGNLVWINESTGDYNNIYSIAYQKDFLWCVYPTVNMIKKFSLNTFREEKSIGEIINGPFNFPEFAIAYGDSLYVCDMGNCRICIIDLNTNEVTEYLKFNEPTWEYYQINGKEIVRLQSGIYILD</sequence>
<dbReference type="Proteomes" id="UP001500339">
    <property type="component" value="Unassembled WGS sequence"/>
</dbReference>
<dbReference type="InterPro" id="IPR015943">
    <property type="entry name" value="WD40/YVTN_repeat-like_dom_sf"/>
</dbReference>
<dbReference type="Gene3D" id="2.130.10.10">
    <property type="entry name" value="YVTN repeat-like/Quinoprotein amine dehydrogenase"/>
    <property type="match status" value="1"/>
</dbReference>
<accession>A0ABN1IKT2</accession>
<gene>
    <name evidence="1" type="ORF">GCM10008905_00830</name>
</gene>
<dbReference type="RefSeq" id="WP_343765262.1">
    <property type="nucleotide sequence ID" value="NZ_BAAACF010000001.1"/>
</dbReference>
<comment type="caution">
    <text evidence="1">The sequence shown here is derived from an EMBL/GenBank/DDBJ whole genome shotgun (WGS) entry which is preliminary data.</text>
</comment>
<dbReference type="EMBL" id="BAAACF010000001">
    <property type="protein sequence ID" value="GAA0716417.1"/>
    <property type="molecule type" value="Genomic_DNA"/>
</dbReference>
<keyword evidence="2" id="KW-1185">Reference proteome</keyword>
<dbReference type="SUPFAM" id="SSF101898">
    <property type="entry name" value="NHL repeat"/>
    <property type="match status" value="1"/>
</dbReference>
<evidence type="ECO:0000313" key="2">
    <source>
        <dbReference type="Proteomes" id="UP001500339"/>
    </source>
</evidence>
<organism evidence="1 2">
    <name type="scientific">Clostridium malenominatum</name>
    <dbReference type="NCBI Taxonomy" id="1539"/>
    <lineage>
        <taxon>Bacteria</taxon>
        <taxon>Bacillati</taxon>
        <taxon>Bacillota</taxon>
        <taxon>Clostridia</taxon>
        <taxon>Eubacteriales</taxon>
        <taxon>Clostridiaceae</taxon>
        <taxon>Clostridium</taxon>
    </lineage>
</organism>
<reference evidence="1 2" key="1">
    <citation type="journal article" date="2019" name="Int. J. Syst. Evol. Microbiol.">
        <title>The Global Catalogue of Microorganisms (GCM) 10K type strain sequencing project: providing services to taxonomists for standard genome sequencing and annotation.</title>
        <authorList>
            <consortium name="The Broad Institute Genomics Platform"/>
            <consortium name="The Broad Institute Genome Sequencing Center for Infectious Disease"/>
            <person name="Wu L."/>
            <person name="Ma J."/>
        </authorList>
    </citation>
    <scope>NUCLEOTIDE SEQUENCE [LARGE SCALE GENOMIC DNA]</scope>
    <source>
        <strain evidence="1 2">JCM 1405</strain>
    </source>
</reference>